<dbReference type="InterPro" id="IPR050739">
    <property type="entry name" value="MFP"/>
</dbReference>
<feature type="domain" description="Multidrug resistance protein MdtA-like barrel-sandwich hybrid" evidence="9">
    <location>
        <begin position="63"/>
        <end position="258"/>
    </location>
</feature>
<dbReference type="PANTHER" id="PTHR30386">
    <property type="entry name" value="MEMBRANE FUSION SUBUNIT OF EMRAB-TOLC MULTIDRUG EFFLUX PUMP"/>
    <property type="match status" value="1"/>
</dbReference>
<evidence type="ECO:0000313" key="11">
    <source>
        <dbReference type="EMBL" id="SLN19500.1"/>
    </source>
</evidence>
<evidence type="ECO:0000256" key="4">
    <source>
        <dbReference type="ARBA" id="ARBA00022692"/>
    </source>
</evidence>
<dbReference type="PRINTS" id="PR01490">
    <property type="entry name" value="RTXTOXIND"/>
</dbReference>
<keyword evidence="6 8" id="KW-0472">Membrane</keyword>
<dbReference type="InterPro" id="IPR011053">
    <property type="entry name" value="Single_hybrid_motif"/>
</dbReference>
<proteinExistence type="inferred from homology"/>
<evidence type="ECO:0000256" key="6">
    <source>
        <dbReference type="ARBA" id="ARBA00023136"/>
    </source>
</evidence>
<dbReference type="Gene3D" id="2.40.30.170">
    <property type="match status" value="1"/>
</dbReference>
<feature type="transmembrane region" description="Helical" evidence="8">
    <location>
        <begin position="17"/>
        <end position="35"/>
    </location>
</feature>
<dbReference type="Gene3D" id="2.40.50.100">
    <property type="match status" value="1"/>
</dbReference>
<evidence type="ECO:0000256" key="7">
    <source>
        <dbReference type="SAM" id="Coils"/>
    </source>
</evidence>
<evidence type="ECO:0000259" key="10">
    <source>
        <dbReference type="Pfam" id="PF26002"/>
    </source>
</evidence>
<dbReference type="PROSITE" id="PS00543">
    <property type="entry name" value="HLYD_FAMILY"/>
    <property type="match status" value="1"/>
</dbReference>
<feature type="coiled-coil region" evidence="7">
    <location>
        <begin position="87"/>
        <end position="114"/>
    </location>
</feature>
<dbReference type="Proteomes" id="UP000193862">
    <property type="component" value="Unassembled WGS sequence"/>
</dbReference>
<sequence>MTTFDHMLERDMRGPGWVIRLCAVALFVFIGWSAIARVDEIVRGEGTMVSAEPPQIIQNLEGGIVEALLVQAGDTVEEGQVLARLRATQFQTQSDDLQDQIDALEVRKLRLEAELAGESSFEVPEALAARSPDILASERALLTARMADIASRASGARAVFDQADTERSLMNDMYEKRVISLLEATRARKAASDAQLKLDEIITSADLDRAQEYSKTLADLTSLKQGLKLASDQLVRTTIVAPMSGVVNNLNVTTIGGVLRPGEEIFQIIPGGDKVFVEARIKPEDIANVQIGQEATIKLSAYDYTIYGSLKGEVTFISADTFEDDRNPNIPPFYKVRSTVDLAHLTERQRDIAIRPGMRATVELHTGSKTFLSYLLKPLYKSREAFREP</sequence>
<keyword evidence="7" id="KW-0175">Coiled coil</keyword>
<dbReference type="InterPro" id="IPR006144">
    <property type="entry name" value="Secretion_HlyD_CS"/>
</dbReference>
<evidence type="ECO:0000259" key="9">
    <source>
        <dbReference type="Pfam" id="PF25917"/>
    </source>
</evidence>
<feature type="domain" description="AprE-like beta-barrel" evidence="10">
    <location>
        <begin position="276"/>
        <end position="367"/>
    </location>
</feature>
<comment type="subcellular location">
    <subcellularLocation>
        <location evidence="1">Membrane</location>
        <topology evidence="1">Single-pass membrane protein</topology>
    </subcellularLocation>
</comment>
<keyword evidence="5 8" id="KW-1133">Transmembrane helix</keyword>
<gene>
    <name evidence="11" type="primary">prsE_2</name>
    <name evidence="11" type="ORF">AQS8620_00471</name>
</gene>
<evidence type="ECO:0000256" key="5">
    <source>
        <dbReference type="ARBA" id="ARBA00022989"/>
    </source>
</evidence>
<dbReference type="GO" id="GO:0016020">
    <property type="term" value="C:membrane"/>
    <property type="evidence" value="ECO:0007669"/>
    <property type="project" value="UniProtKB-SubCell"/>
</dbReference>
<dbReference type="EMBL" id="FWFS01000001">
    <property type="protein sequence ID" value="SLN19500.1"/>
    <property type="molecule type" value="Genomic_DNA"/>
</dbReference>
<dbReference type="AlphaFoldDB" id="A0A1Y5RLZ1"/>
<keyword evidence="3" id="KW-0813">Transport</keyword>
<dbReference type="PANTHER" id="PTHR30386:SF26">
    <property type="entry name" value="TRANSPORT PROTEIN COMB"/>
    <property type="match status" value="1"/>
</dbReference>
<evidence type="ECO:0000256" key="2">
    <source>
        <dbReference type="ARBA" id="ARBA00009477"/>
    </source>
</evidence>
<accession>A0A1Y5RLZ1</accession>
<evidence type="ECO:0000256" key="8">
    <source>
        <dbReference type="SAM" id="Phobius"/>
    </source>
</evidence>
<dbReference type="InterPro" id="IPR058625">
    <property type="entry name" value="MdtA-like_BSH"/>
</dbReference>
<evidence type="ECO:0000256" key="3">
    <source>
        <dbReference type="ARBA" id="ARBA00022448"/>
    </source>
</evidence>
<protein>
    <submittedName>
        <fullName evidence="11">Type I secretion system membrane fusion protein PrsE</fullName>
    </submittedName>
</protein>
<dbReference type="Pfam" id="PF25917">
    <property type="entry name" value="BSH_RND"/>
    <property type="match status" value="1"/>
</dbReference>
<name>A0A1Y5RLZ1_9RHOB</name>
<reference evidence="11 12" key="1">
    <citation type="submission" date="2017-03" db="EMBL/GenBank/DDBJ databases">
        <authorList>
            <person name="Afonso C.L."/>
            <person name="Miller P.J."/>
            <person name="Scott M.A."/>
            <person name="Spackman E."/>
            <person name="Goraichik I."/>
            <person name="Dimitrov K.M."/>
            <person name="Suarez D.L."/>
            <person name="Swayne D.E."/>
        </authorList>
    </citation>
    <scope>NUCLEOTIDE SEQUENCE [LARGE SCALE GENOMIC DNA]</scope>
    <source>
        <strain evidence="11 12">CECT 8620</strain>
    </source>
</reference>
<dbReference type="SUPFAM" id="SSF51230">
    <property type="entry name" value="Single hybrid motif"/>
    <property type="match status" value="1"/>
</dbReference>
<dbReference type="GO" id="GO:0009306">
    <property type="term" value="P:protein secretion"/>
    <property type="evidence" value="ECO:0007669"/>
    <property type="project" value="InterPro"/>
</dbReference>
<evidence type="ECO:0000313" key="12">
    <source>
        <dbReference type="Proteomes" id="UP000193862"/>
    </source>
</evidence>
<organism evidence="11 12">
    <name type="scientific">Aquimixticola soesokkakensis</name>
    <dbReference type="NCBI Taxonomy" id="1519096"/>
    <lineage>
        <taxon>Bacteria</taxon>
        <taxon>Pseudomonadati</taxon>
        <taxon>Pseudomonadota</taxon>
        <taxon>Alphaproteobacteria</taxon>
        <taxon>Rhodobacterales</taxon>
        <taxon>Paracoccaceae</taxon>
        <taxon>Aquimixticola</taxon>
    </lineage>
</organism>
<comment type="similarity">
    <text evidence="2">Belongs to the membrane fusion protein (MFP) (TC 8.A.1) family.</text>
</comment>
<keyword evidence="4 8" id="KW-0812">Transmembrane</keyword>
<dbReference type="Pfam" id="PF26002">
    <property type="entry name" value="Beta-barrel_AprE"/>
    <property type="match status" value="1"/>
</dbReference>
<dbReference type="RefSeq" id="WP_370737871.1">
    <property type="nucleotide sequence ID" value="NZ_FWFS01000001.1"/>
</dbReference>
<keyword evidence="12" id="KW-1185">Reference proteome</keyword>
<dbReference type="InterPro" id="IPR058982">
    <property type="entry name" value="Beta-barrel_AprE"/>
</dbReference>
<evidence type="ECO:0000256" key="1">
    <source>
        <dbReference type="ARBA" id="ARBA00004167"/>
    </source>
</evidence>